<keyword evidence="1" id="KW-1133">Transmembrane helix</keyword>
<reference evidence="2 3" key="1">
    <citation type="submission" date="2018-06" db="EMBL/GenBank/DDBJ databases">
        <title>Extensive metabolic versatility and redundancy in microbially diverse, dynamic hydrothermal sediments.</title>
        <authorList>
            <person name="Dombrowski N."/>
            <person name="Teske A."/>
            <person name="Baker B.J."/>
        </authorList>
    </citation>
    <scope>NUCLEOTIDE SEQUENCE [LARGE SCALE GENOMIC DNA]</scope>
    <source>
        <strain evidence="2">B36_G15</strain>
    </source>
</reference>
<dbReference type="Proteomes" id="UP000268469">
    <property type="component" value="Unassembled WGS sequence"/>
</dbReference>
<proteinExistence type="predicted"/>
<protein>
    <submittedName>
        <fullName evidence="2">Uncharacterized protein</fullName>
    </submittedName>
</protein>
<accession>A0A660SK32</accession>
<evidence type="ECO:0000313" key="2">
    <source>
        <dbReference type="EMBL" id="RKX71158.1"/>
    </source>
</evidence>
<gene>
    <name evidence="2" type="ORF">DRP53_02455</name>
</gene>
<feature type="transmembrane region" description="Helical" evidence="1">
    <location>
        <begin position="34"/>
        <end position="52"/>
    </location>
</feature>
<keyword evidence="1" id="KW-0812">Transmembrane</keyword>
<dbReference type="EMBL" id="QNBE01000015">
    <property type="protein sequence ID" value="RKX71158.1"/>
    <property type="molecule type" value="Genomic_DNA"/>
</dbReference>
<sequence length="91" mass="10432">MCFVSFSITLLEIFQDQTEIATITYNTITSVNSVFLGVGVATAIAIIFKFTFGEVIIGRDLRVGLIWDIEYLSEITSERIYWPLKDRQYIL</sequence>
<keyword evidence="1" id="KW-0472">Membrane</keyword>
<dbReference type="AlphaFoldDB" id="A0A660SK32"/>
<evidence type="ECO:0000256" key="1">
    <source>
        <dbReference type="SAM" id="Phobius"/>
    </source>
</evidence>
<name>A0A660SK32_UNCW3</name>
<organism evidence="2 3">
    <name type="scientific">candidate division WOR-3 bacterium</name>
    <dbReference type="NCBI Taxonomy" id="2052148"/>
    <lineage>
        <taxon>Bacteria</taxon>
        <taxon>Bacteria division WOR-3</taxon>
    </lineage>
</organism>
<evidence type="ECO:0000313" key="3">
    <source>
        <dbReference type="Proteomes" id="UP000268469"/>
    </source>
</evidence>
<comment type="caution">
    <text evidence="2">The sequence shown here is derived from an EMBL/GenBank/DDBJ whole genome shotgun (WGS) entry which is preliminary data.</text>
</comment>